<dbReference type="OrthoDB" id="162563at2"/>
<dbReference type="Gene3D" id="2.30.110.10">
    <property type="entry name" value="Electron Transport, Fmn-binding Protein, Chain A"/>
    <property type="match status" value="1"/>
</dbReference>
<dbReference type="EMBL" id="SOAM01000002">
    <property type="protein sequence ID" value="TDS77295.1"/>
    <property type="molecule type" value="Genomic_DNA"/>
</dbReference>
<gene>
    <name evidence="1" type="ORF">CLV52_2238</name>
</gene>
<organism evidence="1 2">
    <name type="scientific">Amnibacterium kyonggiense</name>
    <dbReference type="NCBI Taxonomy" id="595671"/>
    <lineage>
        <taxon>Bacteria</taxon>
        <taxon>Bacillati</taxon>
        <taxon>Actinomycetota</taxon>
        <taxon>Actinomycetes</taxon>
        <taxon>Micrococcales</taxon>
        <taxon>Microbacteriaceae</taxon>
        <taxon>Amnibacterium</taxon>
    </lineage>
</organism>
<accession>A0A4R7FLK8</accession>
<dbReference type="InterPro" id="IPR016888">
    <property type="entry name" value="UCP028498"/>
</dbReference>
<evidence type="ECO:0000313" key="1">
    <source>
        <dbReference type="EMBL" id="TDS77295.1"/>
    </source>
</evidence>
<protein>
    <recommendedName>
        <fullName evidence="3">DUF2255 family protein</fullName>
    </recommendedName>
</protein>
<evidence type="ECO:0008006" key="3">
    <source>
        <dbReference type="Google" id="ProtNLM"/>
    </source>
</evidence>
<keyword evidence="2" id="KW-1185">Reference proteome</keyword>
<sequence length="122" mass="13624">MTWTEQELADVGAADELRIAARREDGTLRPAVTIWAVRAGDALYVRSAYGRGNGWFRRALATHEGRVDAGGVRKDVRFEEVPADEHEAVDAAYHAKYDHYPKQYVDPVVSPESWAATLRLLA</sequence>
<reference evidence="1 2" key="1">
    <citation type="submission" date="2019-03" db="EMBL/GenBank/DDBJ databases">
        <title>Genomic Encyclopedia of Archaeal and Bacterial Type Strains, Phase II (KMG-II): from individual species to whole genera.</title>
        <authorList>
            <person name="Goeker M."/>
        </authorList>
    </citation>
    <scope>NUCLEOTIDE SEQUENCE [LARGE SCALE GENOMIC DNA]</scope>
    <source>
        <strain evidence="1 2">DSM 24782</strain>
    </source>
</reference>
<dbReference type="Pfam" id="PF10012">
    <property type="entry name" value="DUF2255"/>
    <property type="match status" value="1"/>
</dbReference>
<dbReference type="InterPro" id="IPR012349">
    <property type="entry name" value="Split_barrel_FMN-bd"/>
</dbReference>
<dbReference type="Proteomes" id="UP000295344">
    <property type="component" value="Unassembled WGS sequence"/>
</dbReference>
<name>A0A4R7FLK8_9MICO</name>
<evidence type="ECO:0000313" key="2">
    <source>
        <dbReference type="Proteomes" id="UP000295344"/>
    </source>
</evidence>
<comment type="caution">
    <text evidence="1">The sequence shown here is derived from an EMBL/GenBank/DDBJ whole genome shotgun (WGS) entry which is preliminary data.</text>
</comment>
<proteinExistence type="predicted"/>
<dbReference type="RefSeq" id="WP_133766382.1">
    <property type="nucleotide sequence ID" value="NZ_BAAARP010000002.1"/>
</dbReference>
<dbReference type="AlphaFoldDB" id="A0A4R7FLK8"/>